<dbReference type="PANTHER" id="PTHR35342:SF5">
    <property type="entry name" value="TRICARBOXYLIC TRANSPORT PROTEIN"/>
    <property type="match status" value="1"/>
</dbReference>
<dbReference type="AlphaFoldDB" id="A0A7D5LD71"/>
<keyword evidence="1" id="KW-0812">Transmembrane</keyword>
<feature type="transmembrane region" description="Helical" evidence="1">
    <location>
        <begin position="206"/>
        <end position="224"/>
    </location>
</feature>
<evidence type="ECO:0000313" key="3">
    <source>
        <dbReference type="EMBL" id="QLG63850.1"/>
    </source>
</evidence>
<keyword evidence="1" id="KW-0472">Membrane</keyword>
<dbReference type="Pfam" id="PF01970">
    <property type="entry name" value="TctA"/>
    <property type="match status" value="1"/>
</dbReference>
<dbReference type="GeneID" id="56039760"/>
<reference evidence="3 4" key="1">
    <citation type="submission" date="2020-06" db="EMBL/GenBank/DDBJ databases">
        <title>NJ-3-1, isolated from saline soil.</title>
        <authorList>
            <person name="Cui H.L."/>
            <person name="Shi X."/>
        </authorList>
    </citation>
    <scope>NUCLEOTIDE SEQUENCE [LARGE SCALE GENOMIC DNA]</scope>
    <source>
        <strain evidence="3 4">NJ-3-1</strain>
    </source>
</reference>
<feature type="transmembrane region" description="Helical" evidence="1">
    <location>
        <begin position="26"/>
        <end position="56"/>
    </location>
</feature>
<dbReference type="EMBL" id="CP058579">
    <property type="protein sequence ID" value="QLG63850.1"/>
    <property type="molecule type" value="Genomic_DNA"/>
</dbReference>
<feature type="transmembrane region" description="Helical" evidence="1">
    <location>
        <begin position="327"/>
        <end position="347"/>
    </location>
</feature>
<protein>
    <submittedName>
        <fullName evidence="3">Tripartite tricarboxylate transporter permease</fullName>
    </submittedName>
</protein>
<organism evidence="3 4">
    <name type="scientific">Halorarum salinum</name>
    <dbReference type="NCBI Taxonomy" id="2743089"/>
    <lineage>
        <taxon>Archaea</taxon>
        <taxon>Methanobacteriati</taxon>
        <taxon>Methanobacteriota</taxon>
        <taxon>Stenosarchaea group</taxon>
        <taxon>Halobacteria</taxon>
        <taxon>Halobacteriales</taxon>
        <taxon>Haloferacaceae</taxon>
        <taxon>Halorarum</taxon>
    </lineage>
</organism>
<gene>
    <name evidence="3" type="ORF">HUG12_19835</name>
</gene>
<feature type="transmembrane region" description="Helical" evidence="1">
    <location>
        <begin position="433"/>
        <end position="453"/>
    </location>
</feature>
<feature type="transmembrane region" description="Helical" evidence="1">
    <location>
        <begin position="263"/>
        <end position="287"/>
    </location>
</feature>
<dbReference type="InterPro" id="IPR002823">
    <property type="entry name" value="DUF112_TM"/>
</dbReference>
<evidence type="ECO:0000259" key="2">
    <source>
        <dbReference type="Pfam" id="PF01970"/>
    </source>
</evidence>
<feature type="transmembrane region" description="Helical" evidence="1">
    <location>
        <begin position="145"/>
        <end position="167"/>
    </location>
</feature>
<dbReference type="RefSeq" id="WP_179270434.1">
    <property type="nucleotide sequence ID" value="NZ_CP058579.1"/>
</dbReference>
<proteinExistence type="predicted"/>
<feature type="transmembrane region" description="Helical" evidence="1">
    <location>
        <begin position="359"/>
        <end position="383"/>
    </location>
</feature>
<feature type="transmembrane region" description="Helical" evidence="1">
    <location>
        <begin position="395"/>
        <end position="413"/>
    </location>
</feature>
<name>A0A7D5LD71_9EURY</name>
<feature type="transmembrane region" description="Helical" evidence="1">
    <location>
        <begin position="173"/>
        <end position="194"/>
    </location>
</feature>
<dbReference type="KEGG" id="halu:HUG12_19835"/>
<feature type="transmembrane region" description="Helical" evidence="1">
    <location>
        <begin position="68"/>
        <end position="89"/>
    </location>
</feature>
<dbReference type="PANTHER" id="PTHR35342">
    <property type="entry name" value="TRICARBOXYLIC TRANSPORT PROTEIN"/>
    <property type="match status" value="1"/>
</dbReference>
<keyword evidence="1" id="KW-1133">Transmembrane helix</keyword>
<feature type="transmembrane region" description="Helical" evidence="1">
    <location>
        <begin position="474"/>
        <end position="496"/>
    </location>
</feature>
<keyword evidence="4" id="KW-1185">Reference proteome</keyword>
<sequence>MVTPILLQDAVASLFEGINIALTPSILGWMLLGLTAGMVLGALPGIGSPVAMAIALPLTIPLPPEAAIILLVAIYSGAMYGGSVAAILLNAPGTESAAATTLDGYPMAKDGLAKNALAIATTSSALNGFLGAIILVILSPLLIEVVLAFGSPEYFLLAVLGISLITIVTDGSIVKGLVSGAFGLMISTIGVAIFSPTPRFSFGSLALYEGINFVAALIGMFAFAEMMKLAAQKTITDEAVELGGSIRAGIREVFKYPKSMVKALLIGIGIGMVPGSGATTSTFVAYAEEARSRIGGRFGEGDPRGIIAPEGANNPTVSGSLVPTLSFGIPGSGSTAVLLGGILMHGLQPGPVLFDEQLSFTYAIFVSLFLGNFAILAVGYTVIPYASRITDLDTNVIIPMVVVLSFAGAYTLADNWVDVLAVLVLGVYGFYMVRYNYSVIAFVLGIVLGPIAEENLFRSLSISGGSWSIFVNRPLSLMIVIAIFVVLFGPFLGPYVRQTIDRVGS</sequence>
<evidence type="ECO:0000256" key="1">
    <source>
        <dbReference type="SAM" id="Phobius"/>
    </source>
</evidence>
<evidence type="ECO:0000313" key="4">
    <source>
        <dbReference type="Proteomes" id="UP000509626"/>
    </source>
</evidence>
<feature type="transmembrane region" description="Helical" evidence="1">
    <location>
        <begin position="116"/>
        <end position="138"/>
    </location>
</feature>
<accession>A0A7D5LD71</accession>
<dbReference type="OrthoDB" id="199846at2157"/>
<feature type="domain" description="DUF112" evidence="2">
    <location>
        <begin position="27"/>
        <end position="444"/>
    </location>
</feature>
<dbReference type="Proteomes" id="UP000509626">
    <property type="component" value="Chromosome"/>
</dbReference>